<proteinExistence type="predicted"/>
<keyword evidence="2" id="KW-1185">Reference proteome</keyword>
<dbReference type="Proteomes" id="UP000799436">
    <property type="component" value="Unassembled WGS sequence"/>
</dbReference>
<dbReference type="AlphaFoldDB" id="A0A6G1KZC3"/>
<dbReference type="EMBL" id="ML995878">
    <property type="protein sequence ID" value="KAF2766033.1"/>
    <property type="molecule type" value="Genomic_DNA"/>
</dbReference>
<sequence length="124" mass="14674">MRMDHFINTFAWEVTHSSRTWYERGDLTTLEPDKIIQMLQYRPVTNVKRYDHYLQHLLLTAADKQRPCDERTEAPDFIKRLERLISELEHSQMALIWPCTCGLLQYARCSALAVQELSATYRIA</sequence>
<accession>A0A6G1KZC3</accession>
<organism evidence="1 2">
    <name type="scientific">Teratosphaeria nubilosa</name>
    <dbReference type="NCBI Taxonomy" id="161662"/>
    <lineage>
        <taxon>Eukaryota</taxon>
        <taxon>Fungi</taxon>
        <taxon>Dikarya</taxon>
        <taxon>Ascomycota</taxon>
        <taxon>Pezizomycotina</taxon>
        <taxon>Dothideomycetes</taxon>
        <taxon>Dothideomycetidae</taxon>
        <taxon>Mycosphaerellales</taxon>
        <taxon>Teratosphaeriaceae</taxon>
        <taxon>Teratosphaeria</taxon>
    </lineage>
</organism>
<evidence type="ECO:0000313" key="2">
    <source>
        <dbReference type="Proteomes" id="UP000799436"/>
    </source>
</evidence>
<protein>
    <submittedName>
        <fullName evidence="1">Uncharacterized protein</fullName>
    </submittedName>
</protein>
<evidence type="ECO:0000313" key="1">
    <source>
        <dbReference type="EMBL" id="KAF2766033.1"/>
    </source>
</evidence>
<reference evidence="1" key="1">
    <citation type="journal article" date="2020" name="Stud. Mycol.">
        <title>101 Dothideomycetes genomes: a test case for predicting lifestyles and emergence of pathogens.</title>
        <authorList>
            <person name="Haridas S."/>
            <person name="Albert R."/>
            <person name="Binder M."/>
            <person name="Bloem J."/>
            <person name="Labutti K."/>
            <person name="Salamov A."/>
            <person name="Andreopoulos B."/>
            <person name="Baker S."/>
            <person name="Barry K."/>
            <person name="Bills G."/>
            <person name="Bluhm B."/>
            <person name="Cannon C."/>
            <person name="Castanera R."/>
            <person name="Culley D."/>
            <person name="Daum C."/>
            <person name="Ezra D."/>
            <person name="Gonzalez J."/>
            <person name="Henrissat B."/>
            <person name="Kuo A."/>
            <person name="Liang C."/>
            <person name="Lipzen A."/>
            <person name="Lutzoni F."/>
            <person name="Magnuson J."/>
            <person name="Mondo S."/>
            <person name="Nolan M."/>
            <person name="Ohm R."/>
            <person name="Pangilinan J."/>
            <person name="Park H.-J."/>
            <person name="Ramirez L."/>
            <person name="Alfaro M."/>
            <person name="Sun H."/>
            <person name="Tritt A."/>
            <person name="Yoshinaga Y."/>
            <person name="Zwiers L.-H."/>
            <person name="Turgeon B."/>
            <person name="Goodwin S."/>
            <person name="Spatafora J."/>
            <person name="Crous P."/>
            <person name="Grigoriev I."/>
        </authorList>
    </citation>
    <scope>NUCLEOTIDE SEQUENCE</scope>
    <source>
        <strain evidence="1">CBS 116005</strain>
    </source>
</reference>
<gene>
    <name evidence="1" type="ORF">EJ03DRAFT_192017</name>
</gene>
<name>A0A6G1KZC3_9PEZI</name>